<sequence>MRFELFSQTQQSVLNYLDLWLIKIKQNNTCQLEDLMTQAILTADAAQEGWSSILQIWQTEMKETGRWQKNQHLKNSNQRETQAVLMTPSMHNQLIEQNQIHSLIFYSDNQTAQYNLRRCSAAPNQIHLVILICKLLEEMNIQLITIHIPDLQNNKADALSRLAWRCDYMIKPEILQQTIEYLQFFPQLDSFATRTMRQYMRFYSIQKDRRAEKKRGRLQHQLDK</sequence>
<accession>A0A5J4RSK6</accession>
<dbReference type="EMBL" id="SNRW01041579">
    <property type="protein sequence ID" value="KAA6336558.1"/>
    <property type="molecule type" value="Genomic_DNA"/>
</dbReference>
<reference evidence="1 2" key="1">
    <citation type="submission" date="2019-03" db="EMBL/GenBank/DDBJ databases">
        <title>Single cell metagenomics reveals metabolic interactions within the superorganism composed of flagellate Streblomastix strix and complex community of Bacteroidetes bacteria on its surface.</title>
        <authorList>
            <person name="Treitli S.C."/>
            <person name="Kolisko M."/>
            <person name="Husnik F."/>
            <person name="Keeling P."/>
            <person name="Hampl V."/>
        </authorList>
    </citation>
    <scope>NUCLEOTIDE SEQUENCE [LARGE SCALE GENOMIC DNA]</scope>
    <source>
        <strain evidence="1">ST1C</strain>
    </source>
</reference>
<dbReference type="AlphaFoldDB" id="A0A5J4RSK6"/>
<dbReference type="PANTHER" id="PTHR33050">
    <property type="entry name" value="REVERSE TRANSCRIPTASE DOMAIN-CONTAINING PROTEIN"/>
    <property type="match status" value="1"/>
</dbReference>
<evidence type="ECO:0008006" key="3">
    <source>
        <dbReference type="Google" id="ProtNLM"/>
    </source>
</evidence>
<dbReference type="CDD" id="cd09275">
    <property type="entry name" value="RNase_HI_RT_DIRS1"/>
    <property type="match status" value="1"/>
</dbReference>
<comment type="caution">
    <text evidence="1">The sequence shown here is derived from an EMBL/GenBank/DDBJ whole genome shotgun (WGS) entry which is preliminary data.</text>
</comment>
<dbReference type="InterPro" id="IPR036397">
    <property type="entry name" value="RNaseH_sf"/>
</dbReference>
<dbReference type="Proteomes" id="UP000324800">
    <property type="component" value="Unassembled WGS sequence"/>
</dbReference>
<dbReference type="InterPro" id="IPR052055">
    <property type="entry name" value="Hepadnavirus_pol/RT"/>
</dbReference>
<dbReference type="GO" id="GO:0003676">
    <property type="term" value="F:nucleic acid binding"/>
    <property type="evidence" value="ECO:0007669"/>
    <property type="project" value="InterPro"/>
</dbReference>
<dbReference type="PANTHER" id="PTHR33050:SF7">
    <property type="entry name" value="RIBONUCLEASE H"/>
    <property type="match status" value="1"/>
</dbReference>
<protein>
    <recommendedName>
        <fullName evidence="3">RNase H type-1 domain-containing protein</fullName>
    </recommendedName>
</protein>
<name>A0A5J4RSK6_9EUKA</name>
<organism evidence="1 2">
    <name type="scientific">Streblomastix strix</name>
    <dbReference type="NCBI Taxonomy" id="222440"/>
    <lineage>
        <taxon>Eukaryota</taxon>
        <taxon>Metamonada</taxon>
        <taxon>Preaxostyla</taxon>
        <taxon>Oxymonadida</taxon>
        <taxon>Streblomastigidae</taxon>
        <taxon>Streblomastix</taxon>
    </lineage>
</organism>
<dbReference type="Gene3D" id="3.30.420.10">
    <property type="entry name" value="Ribonuclease H-like superfamily/Ribonuclease H"/>
    <property type="match status" value="1"/>
</dbReference>
<evidence type="ECO:0000313" key="1">
    <source>
        <dbReference type="EMBL" id="KAA6336558.1"/>
    </source>
</evidence>
<evidence type="ECO:0000313" key="2">
    <source>
        <dbReference type="Proteomes" id="UP000324800"/>
    </source>
</evidence>
<proteinExistence type="predicted"/>
<gene>
    <name evidence="1" type="ORF">EZS28_052867</name>
</gene>